<feature type="region of interest" description="Disordered" evidence="1">
    <location>
        <begin position="885"/>
        <end position="917"/>
    </location>
</feature>
<feature type="region of interest" description="Disordered" evidence="1">
    <location>
        <begin position="598"/>
        <end position="628"/>
    </location>
</feature>
<feature type="region of interest" description="Disordered" evidence="1">
    <location>
        <begin position="1354"/>
        <end position="1378"/>
    </location>
</feature>
<feature type="region of interest" description="Disordered" evidence="1">
    <location>
        <begin position="1054"/>
        <end position="1078"/>
    </location>
</feature>
<feature type="compositionally biased region" description="Basic and acidic residues" evidence="1">
    <location>
        <begin position="1453"/>
        <end position="1467"/>
    </location>
</feature>
<dbReference type="InParanoid" id="A0A7E5VJ96"/>
<sequence length="1754" mass="200457">MDIGKLLKSVHSLNEYISITQDAAEKCRTSKIQLNLSAVLALKKIRSLEIEYFNKTDENGIACLIFERMLTLPTSKTWGVLSKELVNLLQYWLDAIRKHLVRHNLQWWSFLKLLLRFIKEICHKDSSLPNVLVEYTSECLLDLATNSRPDATQRHEILHCFNLYCSESSREIRYALRNKFAHFFVKLSTYMASCGHLPTQYSIMETLLRWLLPRQDRNLRVASAAKWFPPALYEEKDVEIFLERPWVNFFQDARDFLNAHNGRQNLITSVVCRRLTVGKVVVISGEERQESWLDINSADRSVTVLMDPRVLEAFGCGNLKTFETLVITEDNTETAKLHIQSSRLLVSLRLLAAPGVRAPLARPLAACDVTAHLASRCDVTKLDAALRNVFDEKYQRLLDLDKSLELSPVKTDHVNKNSEQDSRFSHPVEVKRRTHSGYIVKSRQNLACMSPSTASTSSLAQLHEKLAALPHYKYDKEPVSVCALPELSIVTEYSEADNQSNNTTLKFKPYGVCQKNLNKLDRKSQSDPESSRKSKGRRLSAVNEDASTASCLLVATIGSTDDSIINDTVERLSKSKDYNPDNIVDLLVHEALQAKENKEKTDRIDSGINTGEKKSDLEENSEAIENTPNADEVKINKVKKITSKVLSSTSDESNTEAINETPCFVNTRRKIRRTPKTDPIHKQSFDEQVVEEFFSQHFTENKETREIIISPTLAKKINETSSEASDFVDGFELIDEVEENIVTYDFNNIEVIECLNSMVDKVCDVFDKCTKYLNEDEITADPEENMPLKDIMNTIQDIESTKDTASKKKPIKLKYKAAKKGKTRAAKRKNKLELEPTFKMSTIIEDAGLESAAEKTVDHIINEPKEIITNKEISEVFCPDVASTSVEKPKDIPNDADLTTPQVRRKRKLYSPKDEQLAEDSYIPEELPQSTIKVKKTPKTTATCYKDIEKERQKKIRLPRTRRNKKSRTPSPRTKKLNDIFDKVKDSANNEKVKLADNTFEVDIYNFTSDSDDDFKEKKIDISKRNSTTTVASIDSTASRRRRAVKRIDYTDYRSSDESNKVKRKVNRKPRTKKKVSVERNELIDERLRKAKDKDILNSSMVVEKSKTVVEDPDFVQKRPEMEAMDEQGKTTESSLKKKGRKNVKTENEAKNSRKILTKAVVEVVKNFDDDRTESPLPGLLVEPEVEKHDEVNELSSTMVDKFKKIYQEGPEKYGNDSNTTQNLLSEIDRINFSTTVDVTEEIIEQLDKNKTKKGKNTKIKKNTNTKAKTIKKERKTTSNTSNKENVDVITMLEISDVKSERSIETVGITGHGELEEAPPSPKLIGERLEPRNLEVDDLDHSMKDYFNKLTKNMNESHNRDSSSNKNESIVRSPSPVVSIKRLSPEDISRWLPSRRTSDSDESYASAKSVKQIENVTKPNSKEKSLHNDSNSKSQSRSKKYDDSDSDCSIQAKDQRLKKTKIEAKKTEKPKKVKKQTSLISPIKLFDDLISNADKQSESTLSDDEEYMKEIIHTLSKKKVQEPKIYSPKLPEAPKKRTTAKPIDFAEQKRTKSIDSVSSLSKYSTSTKIDDSRRLKRKSVDERDDSKRKRVEVNNNEFLSSSGVTVSSVDDWFKRIEPTGSRAEEITASYRHSVQNVMEKLDTTLVEIHRNTSKKFAHLFVDAQKHLSDLKEQRRGMYKQLASDILTGVVKMMDEKFADLDKRSQELDGDFMKILKERTSELIREDCKQKRVMVQLLREDVQAVVEHMEKQGHS</sequence>
<dbReference type="Proteomes" id="UP000322000">
    <property type="component" value="Chromosome 5"/>
</dbReference>
<evidence type="ECO:0000313" key="2">
    <source>
        <dbReference type="Proteomes" id="UP000322000"/>
    </source>
</evidence>
<feature type="region of interest" description="Disordered" evidence="1">
    <location>
        <begin position="946"/>
        <end position="975"/>
    </location>
</feature>
<dbReference type="OrthoDB" id="7470475at2759"/>
<evidence type="ECO:0000256" key="1">
    <source>
        <dbReference type="SAM" id="MobiDB-lite"/>
    </source>
</evidence>
<feature type="region of interest" description="Disordered" evidence="1">
    <location>
        <begin position="518"/>
        <end position="542"/>
    </location>
</feature>
<feature type="region of interest" description="Disordered" evidence="1">
    <location>
        <begin position="1122"/>
        <end position="1151"/>
    </location>
</feature>
<dbReference type="KEGG" id="tnl:113494281"/>
<reference evidence="3" key="1">
    <citation type="submission" date="2025-08" db="UniProtKB">
        <authorList>
            <consortium name="RefSeq"/>
        </authorList>
    </citation>
    <scope>IDENTIFICATION</scope>
</reference>
<dbReference type="GeneID" id="113494281"/>
<organism evidence="2 3">
    <name type="scientific">Trichoplusia ni</name>
    <name type="common">Cabbage looper</name>
    <dbReference type="NCBI Taxonomy" id="7111"/>
    <lineage>
        <taxon>Eukaryota</taxon>
        <taxon>Metazoa</taxon>
        <taxon>Ecdysozoa</taxon>
        <taxon>Arthropoda</taxon>
        <taxon>Hexapoda</taxon>
        <taxon>Insecta</taxon>
        <taxon>Pterygota</taxon>
        <taxon>Neoptera</taxon>
        <taxon>Endopterygota</taxon>
        <taxon>Lepidoptera</taxon>
        <taxon>Glossata</taxon>
        <taxon>Ditrysia</taxon>
        <taxon>Noctuoidea</taxon>
        <taxon>Noctuidae</taxon>
        <taxon>Plusiinae</taxon>
        <taxon>Trichoplusia</taxon>
    </lineage>
</organism>
<feature type="region of interest" description="Disordered" evidence="1">
    <location>
        <begin position="1255"/>
        <end position="1283"/>
    </location>
</feature>
<dbReference type="RefSeq" id="XP_026728354.1">
    <property type="nucleotide sequence ID" value="XM_026872553.1"/>
</dbReference>
<evidence type="ECO:0000313" key="3">
    <source>
        <dbReference type="RefSeq" id="XP_026728354.1"/>
    </source>
</evidence>
<feature type="compositionally biased region" description="Basic and acidic residues" evidence="1">
    <location>
        <begin position="598"/>
        <end position="617"/>
    </location>
</feature>
<feature type="compositionally biased region" description="Basic residues" evidence="1">
    <location>
        <begin position="1255"/>
        <end position="1275"/>
    </location>
</feature>
<feature type="compositionally biased region" description="Basic and acidic residues" evidence="1">
    <location>
        <begin position="518"/>
        <end position="532"/>
    </location>
</feature>
<gene>
    <name evidence="3" type="primary">LOC113494281</name>
</gene>
<feature type="region of interest" description="Disordered" evidence="1">
    <location>
        <begin position="1517"/>
        <end position="1547"/>
    </location>
</feature>
<feature type="compositionally biased region" description="Basic residues" evidence="1">
    <location>
        <begin position="953"/>
        <end position="968"/>
    </location>
</feature>
<protein>
    <submittedName>
        <fullName evidence="3">COP1-interactive protein 1-like isoform X1</fullName>
    </submittedName>
</protein>
<accession>A0A7E5VJ96</accession>
<feature type="region of interest" description="Disordered" evidence="1">
    <location>
        <begin position="1392"/>
        <end position="1477"/>
    </location>
</feature>
<feature type="compositionally biased region" description="Basic residues" evidence="1">
    <location>
        <begin position="1062"/>
        <end position="1075"/>
    </location>
</feature>
<proteinExistence type="predicted"/>
<keyword evidence="2" id="KW-1185">Reference proteome</keyword>
<name>A0A7E5VJ96_TRINI</name>